<sequence length="912" mass="96832">MAPALILEVAPHEPSSLEDLISAIVNTHQFPEPAPLNLTTQNFSDWRNKITTRILPSSAEHAHCPLRHYIGRKQVNAKIRLLRRSIRSSRRVPLQAENNTPEDANNNNLGTINGDSSSNSSIVNMSIPTTSAFSLSRRGGRSATQLAPRTPPNLYRDSNVSDRASLSPVLNHPARVGLAAQQVIRTSTITRTTTTTTRIDTVAPALTSLVDEAPARTATSSRINYAAPVVAREVTPEVVPAPEVVPTPEAAPASEAVSASEVAPAVAFTVMPQPPTPPPKDAPRAVSFTFLPDLVSGAQLQHFFAFRGALSTPNFKRRLTLGLKQKAVEKELPAKPVLCRDQPPERTGLTGRFFYLPARAFWIDTNTDANDSAAKRRSLISPPPRRSYIPPRTSSRPLGGPFVKNARVVPQLPARSGFSPTARVVPAIRASLGHAANYQSRSPTEREPAASVDHILSSASRDPKPQKLEGVSHVNALNSLPEESNAKEVNVSGDKGDVADDGVSSPKLSPARSDGGRRFAEYGCGPSIRFAPDAHEKIMGYSRPTASSGSASRDSVPSVSSRSGAANGTNPSGRLPPTSRQPIKTSFNEANTPVVTSRFNKSADLKAKVRKNAPIEGSRIARPVTSSNSVRKTTPISNAKAIKRKPVAVAEVKKSPEVKRVSQGIVSRVSNLFGRRRIKEQTDPKRESSKSNSKEGARAANGTRVTRSGLPVANAEPAVEPVTTTTDTKATPIVSEVKGGYKSPKIVINEDPAPSSEGSTEEAMNKPEAAPASSATMVSEEAAPVAATPVAAAAPVVIEAVIAALPGLRAIYEENDAAAVAEDLRAAARIAALQALVTPLIDHLQGITDPRLHAAMAPVARSFAGNLMAMRRQRMASVEVADANQETIGSVVILLETVAALHGVSWSEGTDV</sequence>
<feature type="region of interest" description="Disordered" evidence="1">
    <location>
        <begin position="90"/>
        <end position="113"/>
    </location>
</feature>
<evidence type="ECO:0000256" key="1">
    <source>
        <dbReference type="SAM" id="MobiDB-lite"/>
    </source>
</evidence>
<dbReference type="Proteomes" id="UP000006753">
    <property type="component" value="Unassembled WGS sequence"/>
</dbReference>
<feature type="compositionally biased region" description="Low complexity" evidence="1">
    <location>
        <begin position="96"/>
        <end position="113"/>
    </location>
</feature>
<feature type="compositionally biased region" description="Polar residues" evidence="1">
    <location>
        <begin position="567"/>
        <end position="591"/>
    </location>
</feature>
<dbReference type="AlphaFoldDB" id="K1WU55"/>
<dbReference type="InParanoid" id="K1WU55"/>
<reference evidence="2 3" key="1">
    <citation type="journal article" date="2012" name="BMC Genomics">
        <title>Sequencing the genome of Marssonina brunnea reveals fungus-poplar co-evolution.</title>
        <authorList>
            <person name="Zhu S."/>
            <person name="Cao Y.-Z."/>
            <person name="Jiang C."/>
            <person name="Tan B.-Y."/>
            <person name="Wang Z."/>
            <person name="Feng S."/>
            <person name="Zhang L."/>
            <person name="Su X.-H."/>
            <person name="Brejova B."/>
            <person name="Vinar T."/>
            <person name="Xu M."/>
            <person name="Wang M.-X."/>
            <person name="Zhang S.-G."/>
            <person name="Huang M.-R."/>
            <person name="Wu R."/>
            <person name="Zhou Y."/>
        </authorList>
    </citation>
    <scope>NUCLEOTIDE SEQUENCE [LARGE SCALE GENOMIC DNA]</scope>
    <source>
        <strain evidence="2 3">MB_m1</strain>
    </source>
</reference>
<feature type="region of interest" description="Disordered" evidence="1">
    <location>
        <begin position="676"/>
        <end position="706"/>
    </location>
</feature>
<evidence type="ECO:0000313" key="3">
    <source>
        <dbReference type="Proteomes" id="UP000006753"/>
    </source>
</evidence>
<keyword evidence="3" id="KW-1185">Reference proteome</keyword>
<feature type="region of interest" description="Disordered" evidence="1">
    <location>
        <begin position="372"/>
        <end position="402"/>
    </location>
</feature>
<protein>
    <submittedName>
        <fullName evidence="2">Uncharacterized protein</fullName>
    </submittedName>
</protein>
<feature type="region of interest" description="Disordered" evidence="1">
    <location>
        <begin position="475"/>
        <end position="520"/>
    </location>
</feature>
<feature type="compositionally biased region" description="Basic and acidic residues" evidence="1">
    <location>
        <begin position="679"/>
        <end position="697"/>
    </location>
</feature>
<name>K1WU55_MARBU</name>
<organism evidence="2 3">
    <name type="scientific">Marssonina brunnea f. sp. multigermtubi (strain MB_m1)</name>
    <name type="common">Marssonina leaf spot fungus</name>
    <dbReference type="NCBI Taxonomy" id="1072389"/>
    <lineage>
        <taxon>Eukaryota</taxon>
        <taxon>Fungi</taxon>
        <taxon>Dikarya</taxon>
        <taxon>Ascomycota</taxon>
        <taxon>Pezizomycotina</taxon>
        <taxon>Leotiomycetes</taxon>
        <taxon>Helotiales</taxon>
        <taxon>Drepanopezizaceae</taxon>
        <taxon>Drepanopeziza</taxon>
    </lineage>
</organism>
<feature type="compositionally biased region" description="Low complexity" evidence="1">
    <location>
        <begin position="546"/>
        <end position="566"/>
    </location>
</feature>
<feature type="region of interest" description="Disordered" evidence="1">
    <location>
        <begin position="540"/>
        <end position="591"/>
    </location>
</feature>
<dbReference type="OrthoDB" id="3560160at2759"/>
<proteinExistence type="predicted"/>
<accession>K1WU55</accession>
<dbReference type="HOGENOM" id="CLU_318867_0_0_1"/>
<feature type="region of interest" description="Disordered" evidence="1">
    <location>
        <begin position="745"/>
        <end position="768"/>
    </location>
</feature>
<gene>
    <name evidence="2" type="ORF">MBM_09750</name>
</gene>
<evidence type="ECO:0000313" key="2">
    <source>
        <dbReference type="EMBL" id="EKD12113.1"/>
    </source>
</evidence>
<feature type="compositionally biased region" description="Low complexity" evidence="1">
    <location>
        <begin position="386"/>
        <end position="397"/>
    </location>
</feature>
<feature type="region of interest" description="Disordered" evidence="1">
    <location>
        <begin position="133"/>
        <end position="159"/>
    </location>
</feature>
<dbReference type="EMBL" id="JH921464">
    <property type="protein sequence ID" value="EKD12113.1"/>
    <property type="molecule type" value="Genomic_DNA"/>
</dbReference>
<dbReference type="KEGG" id="mbe:MBM_09750"/>